<dbReference type="GO" id="GO:0051301">
    <property type="term" value="P:cell division"/>
    <property type="evidence" value="ECO:0007669"/>
    <property type="project" value="UniProtKB-KW"/>
</dbReference>
<evidence type="ECO:0000256" key="7">
    <source>
        <dbReference type="ARBA" id="ARBA00023306"/>
    </source>
</evidence>
<dbReference type="STRING" id="1814289.SAMN05216410_2262"/>
<evidence type="ECO:0000256" key="5">
    <source>
        <dbReference type="ARBA" id="ARBA00022989"/>
    </source>
</evidence>
<proteinExistence type="predicted"/>
<accession>A0A1G6NZW5</accession>
<sequence length="363" mass="37697">MKQPAAPRPRAPREEAGEPAPHRPAPPARTARPRQGAPDGPPPSAPTKRPEAAPRTGKSPRTGAPARTGTTPRAAGAPGTGPTPRTGEGRTVGQAVVVGRPTTATSAIARTAPPKVAVLSTGMSERHAEQKAMRRHRVTRLVIAWGATAVVVAAVTWALFASDMLSFDADHLVVKGTGTTVDMNAVVAVVAKLEGTSLALVDISDLREEILQVPNIRDVSIQRQWPSGLAVDVVAREPVAAIPVEGGMALMDQDAVVVDTVPEAPAELPVINIPLTGDDERTLDAALAVLKSLPDELRAEVASIAAASQDAVTLTLRDGVVIEWGSSHDSALKAQVLATLRLAEVSKGAAVFDVSAPTFPITR</sequence>
<dbReference type="InterPro" id="IPR034746">
    <property type="entry name" value="POTRA"/>
</dbReference>
<keyword evidence="12" id="KW-1185">Reference proteome</keyword>
<dbReference type="OrthoDB" id="4793367at2"/>
<evidence type="ECO:0000256" key="1">
    <source>
        <dbReference type="ARBA" id="ARBA00004370"/>
    </source>
</evidence>
<keyword evidence="7" id="KW-0131">Cell cycle</keyword>
<evidence type="ECO:0000256" key="4">
    <source>
        <dbReference type="ARBA" id="ARBA00022692"/>
    </source>
</evidence>
<evidence type="ECO:0000259" key="10">
    <source>
        <dbReference type="PROSITE" id="PS51779"/>
    </source>
</evidence>
<feature type="transmembrane region" description="Helical" evidence="9">
    <location>
        <begin position="141"/>
        <end position="160"/>
    </location>
</feature>
<dbReference type="AlphaFoldDB" id="A0A1G6NZW5"/>
<evidence type="ECO:0000256" key="8">
    <source>
        <dbReference type="SAM" id="MobiDB-lite"/>
    </source>
</evidence>
<evidence type="ECO:0000256" key="3">
    <source>
        <dbReference type="ARBA" id="ARBA00022618"/>
    </source>
</evidence>
<feature type="domain" description="POTRA" evidence="10">
    <location>
        <begin position="167"/>
        <end position="236"/>
    </location>
</feature>
<evidence type="ECO:0000256" key="2">
    <source>
        <dbReference type="ARBA" id="ARBA00022475"/>
    </source>
</evidence>
<dbReference type="Pfam" id="PF03799">
    <property type="entry name" value="FtsQ_DivIB_C"/>
    <property type="match status" value="1"/>
</dbReference>
<evidence type="ECO:0000313" key="11">
    <source>
        <dbReference type="EMBL" id="SDC72786.1"/>
    </source>
</evidence>
<dbReference type="Pfam" id="PF08478">
    <property type="entry name" value="POTRA_1"/>
    <property type="match status" value="1"/>
</dbReference>
<name>A0A1G6NZW5_9MICO</name>
<dbReference type="Gene3D" id="3.10.20.310">
    <property type="entry name" value="membrane protein fhac"/>
    <property type="match status" value="1"/>
</dbReference>
<feature type="compositionally biased region" description="Low complexity" evidence="8">
    <location>
        <begin position="60"/>
        <end position="91"/>
    </location>
</feature>
<protein>
    <submittedName>
        <fullName evidence="11">Cell division protein FtsQ</fullName>
    </submittedName>
</protein>
<keyword evidence="5 9" id="KW-1133">Transmembrane helix</keyword>
<evidence type="ECO:0000256" key="9">
    <source>
        <dbReference type="SAM" id="Phobius"/>
    </source>
</evidence>
<keyword evidence="6 9" id="KW-0472">Membrane</keyword>
<dbReference type="EMBL" id="FMYH01000003">
    <property type="protein sequence ID" value="SDC72786.1"/>
    <property type="molecule type" value="Genomic_DNA"/>
</dbReference>
<feature type="region of interest" description="Disordered" evidence="8">
    <location>
        <begin position="1"/>
        <end position="92"/>
    </location>
</feature>
<keyword evidence="3 11" id="KW-0132">Cell division</keyword>
<dbReference type="PROSITE" id="PS51779">
    <property type="entry name" value="POTRA"/>
    <property type="match status" value="1"/>
</dbReference>
<feature type="compositionally biased region" description="Low complexity" evidence="8">
    <location>
        <begin position="28"/>
        <end position="38"/>
    </location>
</feature>
<evidence type="ECO:0000256" key="6">
    <source>
        <dbReference type="ARBA" id="ARBA00023136"/>
    </source>
</evidence>
<dbReference type="InterPro" id="IPR005548">
    <property type="entry name" value="Cell_div_FtsQ/DivIB_C"/>
</dbReference>
<dbReference type="PANTHER" id="PTHR37820">
    <property type="entry name" value="CELL DIVISION PROTEIN DIVIB"/>
    <property type="match status" value="1"/>
</dbReference>
<organism evidence="11 12">
    <name type="scientific">Sanguibacter gelidistatuariae</name>
    <dbReference type="NCBI Taxonomy" id="1814289"/>
    <lineage>
        <taxon>Bacteria</taxon>
        <taxon>Bacillati</taxon>
        <taxon>Actinomycetota</taxon>
        <taxon>Actinomycetes</taxon>
        <taxon>Micrococcales</taxon>
        <taxon>Sanguibacteraceae</taxon>
        <taxon>Sanguibacter</taxon>
    </lineage>
</organism>
<dbReference type="GO" id="GO:0005886">
    <property type="term" value="C:plasma membrane"/>
    <property type="evidence" value="ECO:0007669"/>
    <property type="project" value="TreeGrafter"/>
</dbReference>
<keyword evidence="2" id="KW-1003">Cell membrane</keyword>
<dbReference type="PANTHER" id="PTHR37820:SF1">
    <property type="entry name" value="CELL DIVISION PROTEIN FTSQ"/>
    <property type="match status" value="1"/>
</dbReference>
<evidence type="ECO:0000313" key="12">
    <source>
        <dbReference type="Proteomes" id="UP000199039"/>
    </source>
</evidence>
<dbReference type="Proteomes" id="UP000199039">
    <property type="component" value="Unassembled WGS sequence"/>
</dbReference>
<reference evidence="11 12" key="1">
    <citation type="submission" date="2016-09" db="EMBL/GenBank/DDBJ databases">
        <authorList>
            <person name="Capua I."/>
            <person name="De Benedictis P."/>
            <person name="Joannis T."/>
            <person name="Lombin L.H."/>
            <person name="Cattoli G."/>
        </authorList>
    </citation>
    <scope>NUCLEOTIDE SEQUENCE [LARGE SCALE GENOMIC DNA]</scope>
    <source>
        <strain evidence="11 12">ISLP-3</strain>
    </source>
</reference>
<dbReference type="InterPro" id="IPR013685">
    <property type="entry name" value="POTRA_FtsQ_type"/>
</dbReference>
<keyword evidence="4 9" id="KW-0812">Transmembrane</keyword>
<dbReference type="RefSeq" id="WP_093183193.1">
    <property type="nucleotide sequence ID" value="NZ_FMYH01000003.1"/>
</dbReference>
<dbReference type="InterPro" id="IPR050487">
    <property type="entry name" value="FtsQ_DivIB"/>
</dbReference>
<comment type="subcellular location">
    <subcellularLocation>
        <location evidence="1">Membrane</location>
    </subcellularLocation>
</comment>
<gene>
    <name evidence="11" type="ORF">SAMN05216410_2262</name>
</gene>